<name>A0ABS6XIG7_9SPHN</name>
<dbReference type="InterPro" id="IPR054593">
    <property type="entry name" value="Beta-mannosidase-like_N2"/>
</dbReference>
<sequence>MNARWKIRDFRPGEGLAEGAATGSGEGWIAARVPGDTYTALIAAGRLSHPFKDRNEAAAEWVRDREWWWHTILDVPSPNPDDDPELVFDGLDTFADIYLDGICVGHADNMFRSWRYPLPAGATDKHHLAVCFHPPTAMVAGAPLKTWSTFPDRISRSRRPLMRKAQFGWGWDWAPDLPTVGIWKPVRLERQTRGMVRSLNATTRSISDDLALLDVDIDLSSPEAVAISLLDPQGINVANASRHGSGRVTLSVEEPCLWWTADLGGQPLYTIVAHIAGKPDFRRRIGIRTIALDQSPDPDEPGTNFFRFLINGVPIFAKGACWVPADSFVGSIADQTYRDLIGRAVDANMNMLRIWGGGIYEADIFYDACDESGLLVWQDFMFACAPCPDTDPAFVENVRAEIIEQVSRLRHHPSIALWCGNNENQAMQFFDDRATGRTTLLEGLRIYDELMPQLLSTLDPGRPYWPGSPSGGPSPNSMRGGDVHDWTVWHGVPPVPDTEPVGEFNTASASIAYTRYNEDMARFVSEFGIQGAPDIGTLKRWMAPQDMAPGSAGLLGRIKDDTDKAAAMMAPVTGAPTTIEDYVDFTMLTQAEGLKFGIEHFRRRRPHCSGALIWQHNDCWPCVSWSLVDYDGVAKAAWYSVARAFFPVLASFRRCGDAVELWITSDLPAPVHDTINIAYATMDGEIVPLARVDVEVGGLTSICVWRGPASDCVDRVLIVRSEGNHFPANRLLLAAVKDLALAPDPGLTVACSNTGKTLEVRIAAVRYALGIHLRADDPAIRMDDNYFDLAGGECRTVRITHRDGADVAPDAITIASWNDRRASAIKGA</sequence>
<accession>A0ABS6XIG7</accession>
<protein>
    <recommendedName>
        <fullName evidence="8">Glycoside hydrolase family 2 protein</fullName>
    </recommendedName>
</protein>
<proteinExistence type="predicted"/>
<dbReference type="InterPro" id="IPR041625">
    <property type="entry name" value="Beta-mannosidase_Ig"/>
</dbReference>
<feature type="domain" description="Beta-mannosidase-like galactose-binding" evidence="5">
    <location>
        <begin position="25"/>
        <end position="184"/>
    </location>
</feature>
<evidence type="ECO:0000259" key="4">
    <source>
        <dbReference type="Pfam" id="PF17753"/>
    </source>
</evidence>
<reference evidence="6 7" key="1">
    <citation type="submission" date="2021-07" db="EMBL/GenBank/DDBJ databases">
        <title>Stakelama flava sp. nov., a novel endophytic bacterium isolated from branch of Kandelia candel.</title>
        <authorList>
            <person name="Tuo L."/>
        </authorList>
    </citation>
    <scope>NUCLEOTIDE SEQUENCE [LARGE SCALE GENOMIC DNA]</scope>
    <source>
        <strain evidence="6 7">CBK3Z-3</strain>
    </source>
</reference>
<organism evidence="6 7">
    <name type="scientific">Stakelama flava</name>
    <dbReference type="NCBI Taxonomy" id="2860338"/>
    <lineage>
        <taxon>Bacteria</taxon>
        <taxon>Pseudomonadati</taxon>
        <taxon>Pseudomonadota</taxon>
        <taxon>Alphaproteobacteria</taxon>
        <taxon>Sphingomonadales</taxon>
        <taxon>Sphingomonadaceae</taxon>
        <taxon>Stakelama</taxon>
    </lineage>
</organism>
<dbReference type="EMBL" id="JAHWZX010000002">
    <property type="protein sequence ID" value="MBW4329931.1"/>
    <property type="molecule type" value="Genomic_DNA"/>
</dbReference>
<evidence type="ECO:0000256" key="3">
    <source>
        <dbReference type="ARBA" id="ARBA00023295"/>
    </source>
</evidence>
<dbReference type="Pfam" id="PF22666">
    <property type="entry name" value="Glyco_hydro_2_N2"/>
    <property type="match status" value="1"/>
</dbReference>
<keyword evidence="2" id="KW-0325">Glycoprotein</keyword>
<keyword evidence="1" id="KW-0378">Hydrolase</keyword>
<evidence type="ECO:0000256" key="2">
    <source>
        <dbReference type="ARBA" id="ARBA00023180"/>
    </source>
</evidence>
<evidence type="ECO:0008006" key="8">
    <source>
        <dbReference type="Google" id="ProtNLM"/>
    </source>
</evidence>
<dbReference type="PANTHER" id="PTHR43730:SF1">
    <property type="entry name" value="BETA-MANNOSIDASE"/>
    <property type="match status" value="1"/>
</dbReference>
<evidence type="ECO:0000259" key="5">
    <source>
        <dbReference type="Pfam" id="PF22666"/>
    </source>
</evidence>
<dbReference type="Proteomes" id="UP001197214">
    <property type="component" value="Unassembled WGS sequence"/>
</dbReference>
<evidence type="ECO:0000313" key="7">
    <source>
        <dbReference type="Proteomes" id="UP001197214"/>
    </source>
</evidence>
<comment type="caution">
    <text evidence="6">The sequence shown here is derived from an EMBL/GenBank/DDBJ whole genome shotgun (WGS) entry which is preliminary data.</text>
</comment>
<keyword evidence="3" id="KW-0326">Glycosidase</keyword>
<feature type="domain" description="Beta-mannosidase Ig-fold" evidence="4">
    <location>
        <begin position="743"/>
        <end position="819"/>
    </location>
</feature>
<evidence type="ECO:0000313" key="6">
    <source>
        <dbReference type="EMBL" id="MBW4329931.1"/>
    </source>
</evidence>
<dbReference type="Pfam" id="PF17753">
    <property type="entry name" value="Ig_mannosidase"/>
    <property type="match status" value="1"/>
</dbReference>
<dbReference type="RefSeq" id="WP_219237028.1">
    <property type="nucleotide sequence ID" value="NZ_JAHWZX010000002.1"/>
</dbReference>
<dbReference type="PANTHER" id="PTHR43730">
    <property type="entry name" value="BETA-MANNOSIDASE"/>
    <property type="match status" value="1"/>
</dbReference>
<evidence type="ECO:0000256" key="1">
    <source>
        <dbReference type="ARBA" id="ARBA00022801"/>
    </source>
</evidence>
<dbReference type="InterPro" id="IPR050887">
    <property type="entry name" value="Beta-mannosidase_GH2"/>
</dbReference>
<gene>
    <name evidence="6" type="ORF">KY084_03455</name>
</gene>
<keyword evidence="7" id="KW-1185">Reference proteome</keyword>